<dbReference type="AlphaFoldDB" id="A0AAD1DL02"/>
<name>A0AAD1DL02_9FLAO</name>
<reference evidence="4 5" key="1">
    <citation type="submission" date="2018-11" db="EMBL/GenBank/DDBJ databases">
        <title>Proposal to divide the Flavobacteriaceae and reorganize its genera based on Amino Acid Identity values calculated from whole genome sequences.</title>
        <authorList>
            <person name="Nicholson A.C."/>
            <person name="Gulvik C.A."/>
            <person name="Whitney A.M."/>
            <person name="Humrighouse B.W."/>
            <person name="Bell M."/>
            <person name="Holmes B."/>
            <person name="Steigerwalt A.G."/>
            <person name="Villarma A."/>
            <person name="Sheth M."/>
            <person name="Batra D."/>
            <person name="Pryor J."/>
            <person name="Bernardet J.-F."/>
            <person name="Hugo C."/>
            <person name="Kampfer P."/>
            <person name="Newman J."/>
            <person name="McQuiston J.R."/>
        </authorList>
    </citation>
    <scope>NUCLEOTIDE SEQUENCE [LARGE SCALE GENOMIC DNA]</scope>
    <source>
        <strain evidence="2 4">G0207</strain>
        <strain evidence="3 5">H5143</strain>
    </source>
</reference>
<organism evidence="2 4">
    <name type="scientific">Chryseobacterium shandongense</name>
    <dbReference type="NCBI Taxonomy" id="1493872"/>
    <lineage>
        <taxon>Bacteria</taxon>
        <taxon>Pseudomonadati</taxon>
        <taxon>Bacteroidota</taxon>
        <taxon>Flavobacteriia</taxon>
        <taxon>Flavobacteriales</taxon>
        <taxon>Weeksellaceae</taxon>
        <taxon>Chryseobacterium group</taxon>
        <taxon>Chryseobacterium</taxon>
    </lineage>
</organism>
<sequence>MKPYHKWLNSYTVFYTAIPNHNFIGLSLMEFFLLSPTLSTKFSPSYSYSLHSHSIGGHLSQFDQ</sequence>
<dbReference type="EMBL" id="CP033915">
    <property type="protein sequence ID" value="AZA86043.1"/>
    <property type="molecule type" value="Genomic_DNA"/>
</dbReference>
<keyword evidence="1" id="KW-0812">Transmembrane</keyword>
<keyword evidence="5" id="KW-1185">Reference proteome</keyword>
<dbReference type="Proteomes" id="UP000281741">
    <property type="component" value="Chromosome"/>
</dbReference>
<protein>
    <submittedName>
        <fullName evidence="2">Uncharacterized protein</fullName>
    </submittedName>
</protein>
<accession>A0AAD1DL02</accession>
<keyword evidence="1" id="KW-1133">Transmembrane helix</keyword>
<evidence type="ECO:0000313" key="5">
    <source>
        <dbReference type="Proteomes" id="UP000281741"/>
    </source>
</evidence>
<dbReference type="EMBL" id="CP033912">
    <property type="protein sequence ID" value="AZA94451.1"/>
    <property type="molecule type" value="Genomic_DNA"/>
</dbReference>
<keyword evidence="1" id="KW-0472">Membrane</keyword>
<evidence type="ECO:0000313" key="3">
    <source>
        <dbReference type="EMBL" id="AZA94451.1"/>
    </source>
</evidence>
<evidence type="ECO:0000313" key="2">
    <source>
        <dbReference type="EMBL" id="AZA86043.1"/>
    </source>
</evidence>
<dbReference type="RefSeq" id="WP_123853773.1">
    <property type="nucleotide sequence ID" value="NZ_CP033912.1"/>
</dbReference>
<dbReference type="Proteomes" id="UP000274073">
    <property type="component" value="Chromosome"/>
</dbReference>
<proteinExistence type="predicted"/>
<feature type="transmembrane region" description="Helical" evidence="1">
    <location>
        <begin position="12"/>
        <end position="34"/>
    </location>
</feature>
<gene>
    <name evidence="2" type="ORF">EG349_04225</name>
    <name evidence="3" type="ORF">EG353_02245</name>
</gene>
<evidence type="ECO:0000256" key="1">
    <source>
        <dbReference type="SAM" id="Phobius"/>
    </source>
</evidence>
<evidence type="ECO:0000313" key="4">
    <source>
        <dbReference type="Proteomes" id="UP000274073"/>
    </source>
</evidence>